<dbReference type="EMBL" id="SHKN01000001">
    <property type="protein sequence ID" value="RZT96594.1"/>
    <property type="molecule type" value="Genomic_DNA"/>
</dbReference>
<accession>A0A4Q7VKD9</accession>
<reference evidence="1 2" key="1">
    <citation type="submission" date="2019-02" db="EMBL/GenBank/DDBJ databases">
        <title>Genomic Encyclopedia of Type Strains, Phase IV (KMG-IV): sequencing the most valuable type-strain genomes for metagenomic binning, comparative biology and taxonomic classification.</title>
        <authorList>
            <person name="Goeker M."/>
        </authorList>
    </citation>
    <scope>NUCLEOTIDE SEQUENCE [LARGE SCALE GENOMIC DNA]</scope>
    <source>
        <strain evidence="1 2">DSM 28825</strain>
    </source>
</reference>
<gene>
    <name evidence="1" type="ORF">EV201_1235</name>
</gene>
<dbReference type="RefSeq" id="WP_130306549.1">
    <property type="nucleotide sequence ID" value="NZ_SHKN01000001.1"/>
</dbReference>
<organism evidence="1 2">
    <name type="scientific">Ancylomarina subtilis</name>
    <dbReference type="NCBI Taxonomy" id="1639035"/>
    <lineage>
        <taxon>Bacteria</taxon>
        <taxon>Pseudomonadati</taxon>
        <taxon>Bacteroidota</taxon>
        <taxon>Bacteroidia</taxon>
        <taxon>Marinilabiliales</taxon>
        <taxon>Marinifilaceae</taxon>
        <taxon>Ancylomarina</taxon>
    </lineage>
</organism>
<sequence length="163" mass="18665">MKYLVIIILVFVICDVYGQADENKLANTIWQSTSEDYIYLVYNDNKVYDVTDYTSAGYPEGGITISANLYGFYSKYDLPSIDSLKQSGKYYFEIDPEDLEEGESFESECGEVEIYKEGDETMMNIYYSNSQQIAIYLKVDELPIKIQKYLKKKGIETPASASL</sequence>
<proteinExistence type="predicted"/>
<protein>
    <submittedName>
        <fullName evidence="1">Uncharacterized protein</fullName>
    </submittedName>
</protein>
<dbReference type="AlphaFoldDB" id="A0A4Q7VKD9"/>
<name>A0A4Q7VKD9_9BACT</name>
<evidence type="ECO:0000313" key="2">
    <source>
        <dbReference type="Proteomes" id="UP000293562"/>
    </source>
</evidence>
<keyword evidence="2" id="KW-1185">Reference proteome</keyword>
<dbReference type="Proteomes" id="UP000293562">
    <property type="component" value="Unassembled WGS sequence"/>
</dbReference>
<comment type="caution">
    <text evidence="1">The sequence shown here is derived from an EMBL/GenBank/DDBJ whole genome shotgun (WGS) entry which is preliminary data.</text>
</comment>
<evidence type="ECO:0000313" key="1">
    <source>
        <dbReference type="EMBL" id="RZT96594.1"/>
    </source>
</evidence>